<evidence type="ECO:0000313" key="3">
    <source>
        <dbReference type="EMBL" id="VEN61421.1"/>
    </source>
</evidence>
<dbReference type="Proteomes" id="UP000410492">
    <property type="component" value="Unassembled WGS sequence"/>
</dbReference>
<protein>
    <recommendedName>
        <fullName evidence="2">Spindle assembly abnormal protein 6 N-terminal domain-containing protein</fullName>
    </recommendedName>
</protein>
<feature type="coiled-coil region" evidence="1">
    <location>
        <begin position="136"/>
        <end position="163"/>
    </location>
</feature>
<dbReference type="AlphaFoldDB" id="A0A653DMG4"/>
<evidence type="ECO:0000256" key="1">
    <source>
        <dbReference type="SAM" id="Coils"/>
    </source>
</evidence>
<keyword evidence="4" id="KW-1185">Reference proteome</keyword>
<proteinExistence type="predicted"/>
<accession>A0A653DMG4</accession>
<organism evidence="3 4">
    <name type="scientific">Callosobruchus maculatus</name>
    <name type="common">Southern cowpea weevil</name>
    <name type="synonym">Pulse bruchid</name>
    <dbReference type="NCBI Taxonomy" id="64391"/>
    <lineage>
        <taxon>Eukaryota</taxon>
        <taxon>Metazoa</taxon>
        <taxon>Ecdysozoa</taxon>
        <taxon>Arthropoda</taxon>
        <taxon>Hexapoda</taxon>
        <taxon>Insecta</taxon>
        <taxon>Pterygota</taxon>
        <taxon>Neoptera</taxon>
        <taxon>Endopterygota</taxon>
        <taxon>Coleoptera</taxon>
        <taxon>Polyphaga</taxon>
        <taxon>Cucujiformia</taxon>
        <taxon>Chrysomeloidea</taxon>
        <taxon>Chrysomelidae</taxon>
        <taxon>Bruchinae</taxon>
        <taxon>Bruchini</taxon>
        <taxon>Callosobruchus</taxon>
    </lineage>
</organism>
<feature type="coiled-coil region" evidence="1">
    <location>
        <begin position="281"/>
        <end position="411"/>
    </location>
</feature>
<dbReference type="SUPFAM" id="SSF90257">
    <property type="entry name" value="Myosin rod fragments"/>
    <property type="match status" value="1"/>
</dbReference>
<evidence type="ECO:0000259" key="2">
    <source>
        <dbReference type="Pfam" id="PF16531"/>
    </source>
</evidence>
<gene>
    <name evidence="3" type="ORF">CALMAC_LOCUS18836</name>
</gene>
<evidence type="ECO:0000313" key="4">
    <source>
        <dbReference type="Proteomes" id="UP000410492"/>
    </source>
</evidence>
<feature type="domain" description="Spindle assembly abnormal protein 6 N-terminal" evidence="2">
    <location>
        <begin position="30"/>
        <end position="127"/>
    </location>
</feature>
<dbReference type="Gene3D" id="2.170.210.20">
    <property type="entry name" value="Spindle assembly abnormal protein 6, N-terminal domain"/>
    <property type="match status" value="1"/>
</dbReference>
<dbReference type="EMBL" id="CAACVG010013171">
    <property type="protein sequence ID" value="VEN61421.1"/>
    <property type="molecule type" value="Genomic_DNA"/>
</dbReference>
<dbReference type="OrthoDB" id="49058at2759"/>
<dbReference type="Pfam" id="PF16531">
    <property type="entry name" value="SAS-6_N"/>
    <property type="match status" value="1"/>
</dbReference>
<name>A0A653DMG4_CALMS</name>
<sequence length="426" mass="50489">MANNKKVCIYNKRYVLPIHYRNNNIEERFLNVTVSNVNDTVEIKIRDPAEYSFNYSEEIDVNKFEVMKNSQSLDINFDEFKYNLLDMLQQFDRKEMFLKCLVSAETCTLVFYGKSKIKSIVYLTVDLHMTNQKEIFEELIAALNNIQESNDRLKKQVSQLKKSTGEKDRQIQEMNSEILKLNTYFYTSFKQIEDTLNTHLRDITKKMQFKIDTYEQKLKKLLSAVNLVKKETFLKAESSNRLMKLVESLRSENSDHSDVIHGLKHENAQLKHAKCSLERNIEDLRRMLDQEKSSNVELQRKNDQFRSDLEKASVTIAQKKASLEELKNDLVQANQLLVNYNKHCDSLAKQLQEHQVSLEEKEKAIIELIREYEQYKLVYNEENHEKLNEEMIAANRKIEDLEQRLRKANKSDWRHSSIIVRFNHKI</sequence>
<dbReference type="InterPro" id="IPR032396">
    <property type="entry name" value="SAS-6_N"/>
</dbReference>
<reference evidence="3 4" key="1">
    <citation type="submission" date="2019-01" db="EMBL/GenBank/DDBJ databases">
        <authorList>
            <person name="Sayadi A."/>
        </authorList>
    </citation>
    <scope>NUCLEOTIDE SEQUENCE [LARGE SCALE GENOMIC DNA]</scope>
</reference>
<keyword evidence="1" id="KW-0175">Coiled coil</keyword>
<dbReference type="InterPro" id="IPR038558">
    <property type="entry name" value="SAS-6_N_sf"/>
</dbReference>